<dbReference type="RefSeq" id="WP_238897051.1">
    <property type="nucleotide sequence ID" value="NZ_JAKOGG010000010.1"/>
</dbReference>
<evidence type="ECO:0000256" key="1">
    <source>
        <dbReference type="SAM" id="Phobius"/>
    </source>
</evidence>
<evidence type="ECO:0000313" key="3">
    <source>
        <dbReference type="Proteomes" id="UP001201549"/>
    </source>
</evidence>
<evidence type="ECO:0000313" key="2">
    <source>
        <dbReference type="EMBL" id="MCS4557577.1"/>
    </source>
</evidence>
<dbReference type="Proteomes" id="UP001201549">
    <property type="component" value="Unassembled WGS sequence"/>
</dbReference>
<feature type="transmembrane region" description="Helical" evidence="1">
    <location>
        <begin position="83"/>
        <end position="104"/>
    </location>
</feature>
<dbReference type="EMBL" id="JAKOGG010000010">
    <property type="protein sequence ID" value="MCS4557577.1"/>
    <property type="molecule type" value="Genomic_DNA"/>
</dbReference>
<reference evidence="2 3" key="1">
    <citation type="submission" date="2022-02" db="EMBL/GenBank/DDBJ databases">
        <authorList>
            <person name="Zhuang L."/>
        </authorList>
    </citation>
    <scope>NUCLEOTIDE SEQUENCE [LARGE SCALE GENOMIC DNA]</scope>
    <source>
        <strain evidence="2 3">C32</strain>
    </source>
</reference>
<proteinExistence type="predicted"/>
<accession>A0ABT2FMK5</accession>
<sequence>MQHYRRYRRSSQLLVWALVALLITLAFIITQPAMLSWVLSSPLMVVDEFTWGLSIAGVAALLLMVWCAVVFSLLALATLVCAAAAVSANLLWPLALILLALWGFNRALQQS</sequence>
<name>A0ABT2FMK5_9GAMM</name>
<protein>
    <recommendedName>
        <fullName evidence="4">ABC transporter permease</fullName>
    </recommendedName>
</protein>
<organism evidence="2 3">
    <name type="scientific">Shewanella electrica</name>
    <dbReference type="NCBI Taxonomy" id="515560"/>
    <lineage>
        <taxon>Bacteria</taxon>
        <taxon>Pseudomonadati</taxon>
        <taxon>Pseudomonadota</taxon>
        <taxon>Gammaproteobacteria</taxon>
        <taxon>Alteromonadales</taxon>
        <taxon>Shewanellaceae</taxon>
        <taxon>Shewanella</taxon>
    </lineage>
</organism>
<keyword evidence="1" id="KW-1133">Transmembrane helix</keyword>
<gene>
    <name evidence="2" type="ORF">L9G74_14095</name>
</gene>
<feature type="transmembrane region" description="Helical" evidence="1">
    <location>
        <begin position="49"/>
        <end position="76"/>
    </location>
</feature>
<evidence type="ECO:0008006" key="4">
    <source>
        <dbReference type="Google" id="ProtNLM"/>
    </source>
</evidence>
<keyword evidence="3" id="KW-1185">Reference proteome</keyword>
<keyword evidence="1" id="KW-0812">Transmembrane</keyword>
<feature type="transmembrane region" description="Helical" evidence="1">
    <location>
        <begin position="12"/>
        <end position="29"/>
    </location>
</feature>
<reference evidence="3" key="2">
    <citation type="submission" date="2023-07" db="EMBL/GenBank/DDBJ databases">
        <title>Shewanella mangrovi sp. nov., an acetaldehyde- degrading bacterium isolated from mangrove sediment.</title>
        <authorList>
            <person name="Liu Y."/>
        </authorList>
    </citation>
    <scope>NUCLEOTIDE SEQUENCE [LARGE SCALE GENOMIC DNA]</scope>
    <source>
        <strain evidence="3">C32</strain>
    </source>
</reference>
<keyword evidence="1" id="KW-0472">Membrane</keyword>
<comment type="caution">
    <text evidence="2">The sequence shown here is derived from an EMBL/GenBank/DDBJ whole genome shotgun (WGS) entry which is preliminary data.</text>
</comment>